<feature type="compositionally biased region" description="Basic and acidic residues" evidence="1">
    <location>
        <begin position="19"/>
        <end position="29"/>
    </location>
</feature>
<name>A0A225X109_9STRA</name>
<dbReference type="EMBL" id="NBNE01000065">
    <property type="protein sequence ID" value="OWZ23423.1"/>
    <property type="molecule type" value="Genomic_DNA"/>
</dbReference>
<dbReference type="AlphaFoldDB" id="A0A225X109"/>
<feature type="region of interest" description="Disordered" evidence="1">
    <location>
        <begin position="1"/>
        <end position="29"/>
    </location>
</feature>
<accession>A0A225X109</accession>
<dbReference type="Proteomes" id="UP000198211">
    <property type="component" value="Unassembled WGS sequence"/>
</dbReference>
<keyword evidence="3" id="KW-1185">Reference proteome</keyword>
<organism evidence="2 3">
    <name type="scientific">Phytophthora megakarya</name>
    <dbReference type="NCBI Taxonomy" id="4795"/>
    <lineage>
        <taxon>Eukaryota</taxon>
        <taxon>Sar</taxon>
        <taxon>Stramenopiles</taxon>
        <taxon>Oomycota</taxon>
        <taxon>Peronosporomycetes</taxon>
        <taxon>Peronosporales</taxon>
        <taxon>Peronosporaceae</taxon>
        <taxon>Phytophthora</taxon>
    </lineage>
</organism>
<sequence length="446" mass="51402">MAHESTPIAQAQLPLSLQESRRERSSGEWQHYKDNSTRITYGKTWAEDVQIYRTAKSVLPWLPDQQKLVKHVTRYEKSREEREFDPLLGRFREEGKELGLQQRESMELKRNLEKGRAAQLRTIQRFNIINNAPMYPGAQDPTDKQPVTHPYRKKSAADYNIVTNVPYNGTSAPGTSGCPSLKPYREFNILTNKYHDRHDERSEQDAVQAKQIAAEKFCKTRIFDPIRITYTNADREKEFLARRREEEQVHGKDRILLLPSHEQFSEGRLYNILNQRVINSAKLAAMDGKDQRTLNKIKKTAFETKMRELGETQQARDTNICLNRFAHKRHVESQVHGYDVVSNQLYVGRDAKAIAHPRTHASLSAWQTIKTGLLNSNRIAPKSSSAARLSSNQQAVRDTHMTKPNILIVEQDPSIVQVRQASYHRGICANGSFLWHLNSLHRTILC</sequence>
<protein>
    <submittedName>
        <fullName evidence="2">Uncharacterized protein</fullName>
    </submittedName>
</protein>
<evidence type="ECO:0000313" key="3">
    <source>
        <dbReference type="Proteomes" id="UP000198211"/>
    </source>
</evidence>
<evidence type="ECO:0000256" key="1">
    <source>
        <dbReference type="SAM" id="MobiDB-lite"/>
    </source>
</evidence>
<proteinExistence type="predicted"/>
<feature type="compositionally biased region" description="Polar residues" evidence="1">
    <location>
        <begin position="7"/>
        <end position="18"/>
    </location>
</feature>
<dbReference type="OrthoDB" id="60284at2759"/>
<gene>
    <name evidence="2" type="ORF">PHMEG_0001695</name>
</gene>
<evidence type="ECO:0000313" key="2">
    <source>
        <dbReference type="EMBL" id="OWZ23423.1"/>
    </source>
</evidence>
<comment type="caution">
    <text evidence="2">The sequence shown here is derived from an EMBL/GenBank/DDBJ whole genome shotgun (WGS) entry which is preliminary data.</text>
</comment>
<reference evidence="3" key="1">
    <citation type="submission" date="2017-03" db="EMBL/GenBank/DDBJ databases">
        <title>Phytopthora megakarya and P. palmivora, two closely related causual agents of cacao black pod achieved similar genome size and gene model numbers by different mechanisms.</title>
        <authorList>
            <person name="Ali S."/>
            <person name="Shao J."/>
            <person name="Larry D.J."/>
            <person name="Kronmiller B."/>
            <person name="Shen D."/>
            <person name="Strem M.D."/>
            <person name="Melnick R.L."/>
            <person name="Guiltinan M.J."/>
            <person name="Tyler B.M."/>
            <person name="Meinhardt L.W."/>
            <person name="Bailey B.A."/>
        </authorList>
    </citation>
    <scope>NUCLEOTIDE SEQUENCE [LARGE SCALE GENOMIC DNA]</scope>
    <source>
        <strain evidence="3">zdho120</strain>
    </source>
</reference>